<feature type="transmembrane region" description="Helical" evidence="7">
    <location>
        <begin position="318"/>
        <end position="336"/>
    </location>
</feature>
<keyword evidence="10" id="KW-1185">Reference proteome</keyword>
<dbReference type="PIRSF" id="PIRSF006066">
    <property type="entry name" value="HI0050"/>
    <property type="match status" value="1"/>
</dbReference>
<dbReference type="InterPro" id="IPR010656">
    <property type="entry name" value="DctM"/>
</dbReference>
<dbReference type="GO" id="GO:0005886">
    <property type="term" value="C:plasma membrane"/>
    <property type="evidence" value="ECO:0007669"/>
    <property type="project" value="UniProtKB-SubCell"/>
</dbReference>
<comment type="subcellular location">
    <subcellularLocation>
        <location evidence="1 7">Cell inner membrane</location>
        <topology evidence="1 7">Multi-pass membrane protein</topology>
    </subcellularLocation>
</comment>
<feature type="transmembrane region" description="Helical" evidence="7">
    <location>
        <begin position="219"/>
        <end position="241"/>
    </location>
</feature>
<organism evidence="9 10">
    <name type="scientific">Ramlibacter aurantiacus</name>
    <dbReference type="NCBI Taxonomy" id="2801330"/>
    <lineage>
        <taxon>Bacteria</taxon>
        <taxon>Pseudomonadati</taxon>
        <taxon>Pseudomonadota</taxon>
        <taxon>Betaproteobacteria</taxon>
        <taxon>Burkholderiales</taxon>
        <taxon>Comamonadaceae</taxon>
        <taxon>Ramlibacter</taxon>
    </lineage>
</organism>
<comment type="caution">
    <text evidence="7">Lacks conserved residue(s) required for the propagation of feature annotation.</text>
</comment>
<feature type="transmembrane region" description="Helical" evidence="7">
    <location>
        <begin position="172"/>
        <end position="198"/>
    </location>
</feature>
<evidence type="ECO:0000256" key="7">
    <source>
        <dbReference type="RuleBase" id="RU369079"/>
    </source>
</evidence>
<dbReference type="Pfam" id="PF06808">
    <property type="entry name" value="DctM"/>
    <property type="match status" value="1"/>
</dbReference>
<keyword evidence="2" id="KW-1003">Cell membrane</keyword>
<feature type="transmembrane region" description="Helical" evidence="7">
    <location>
        <begin position="247"/>
        <end position="265"/>
    </location>
</feature>
<dbReference type="InterPro" id="IPR004681">
    <property type="entry name" value="TRAP_DctM"/>
</dbReference>
<dbReference type="PANTHER" id="PTHR33362:SF5">
    <property type="entry name" value="C4-DICARBOXYLATE TRAP TRANSPORTER LARGE PERMEASE PROTEIN DCTM"/>
    <property type="match status" value="1"/>
</dbReference>
<reference evidence="9" key="1">
    <citation type="submission" date="2021-01" db="EMBL/GenBank/DDBJ databases">
        <title>Ramlibacter sp. strain AW1 16S ribosomal RNA gene Genome sequencing and assembly.</title>
        <authorList>
            <person name="Kang M."/>
        </authorList>
    </citation>
    <scope>NUCLEOTIDE SEQUENCE</scope>
    <source>
        <strain evidence="9">AW1</strain>
    </source>
</reference>
<keyword evidence="5 7" id="KW-1133">Transmembrane helix</keyword>
<comment type="caution">
    <text evidence="9">The sequence shown here is derived from an EMBL/GenBank/DDBJ whole genome shotgun (WGS) entry which is preliminary data.</text>
</comment>
<dbReference type="Proteomes" id="UP000613011">
    <property type="component" value="Unassembled WGS sequence"/>
</dbReference>
<evidence type="ECO:0000256" key="3">
    <source>
        <dbReference type="ARBA" id="ARBA00022519"/>
    </source>
</evidence>
<feature type="transmembrane region" description="Helical" evidence="7">
    <location>
        <begin position="399"/>
        <end position="420"/>
    </location>
</feature>
<feature type="transmembrane region" description="Helical" evidence="7">
    <location>
        <begin position="364"/>
        <end position="387"/>
    </location>
</feature>
<protein>
    <recommendedName>
        <fullName evidence="7">TRAP transporter large permease protein</fullName>
    </recommendedName>
</protein>
<keyword evidence="7" id="KW-0813">Transport</keyword>
<evidence type="ECO:0000313" key="10">
    <source>
        <dbReference type="Proteomes" id="UP000613011"/>
    </source>
</evidence>
<evidence type="ECO:0000256" key="4">
    <source>
        <dbReference type="ARBA" id="ARBA00022692"/>
    </source>
</evidence>
<evidence type="ECO:0000259" key="8">
    <source>
        <dbReference type="Pfam" id="PF06808"/>
    </source>
</evidence>
<proteinExistence type="inferred from homology"/>
<comment type="function">
    <text evidence="7">Part of the tripartite ATP-independent periplasmic (TRAP) transport system.</text>
</comment>
<dbReference type="PANTHER" id="PTHR33362">
    <property type="entry name" value="SIALIC ACID TRAP TRANSPORTER PERMEASE PROTEIN SIAT-RELATED"/>
    <property type="match status" value="1"/>
</dbReference>
<evidence type="ECO:0000256" key="5">
    <source>
        <dbReference type="ARBA" id="ARBA00022989"/>
    </source>
</evidence>
<dbReference type="AlphaFoldDB" id="A0A936ZN43"/>
<keyword evidence="4 7" id="KW-0812">Transmembrane</keyword>
<feature type="domain" description="TRAP C4-dicarboxylate transport system permease DctM subunit" evidence="8">
    <location>
        <begin position="10"/>
        <end position="421"/>
    </location>
</feature>
<sequence length="434" mass="45237">MEPLSFLPFFALLLVLLATGTPVAVATGLAASLGALVFIGQGALTQLGVLLFAQASNFVLLMVPLFILMGEALGATRIGRDLFTAAQIWLGRVPGALPIGTIFSCAGFAAVCGSSPVTAATIGSVAVPEMMRKGYAPRLAFGVTAAGGTLGILIPPSVSLILYGIITETSIGALFMAGIGPGLMLVTLLSLTVFYLIWRNPGLAPARSAPIDTSERWTSLKSVIPVSLLVVAVLGSIYTGIATATEAAAVGAFGALLIAFLLGSLKREVMRRILDNTARTTAMFVLLVATGLFSAFVLSRLGIPQATAQAIVGLDVPPWGVMIAINVLLVGLGMFLDPMSILVIVVPVLFPAVVQLGYDPVWFGILVTLQIEIAAISPPVGFNLFVLRTVVADARMADIIRGGLIFVAPLLVGIAILMIWPDVALFLPRMMDLK</sequence>
<accession>A0A936ZN43</accession>
<evidence type="ECO:0000256" key="6">
    <source>
        <dbReference type="ARBA" id="ARBA00023136"/>
    </source>
</evidence>
<feature type="transmembrane region" description="Helical" evidence="7">
    <location>
        <begin position="341"/>
        <end position="358"/>
    </location>
</feature>
<name>A0A936ZN43_9BURK</name>
<feature type="transmembrane region" description="Helical" evidence="7">
    <location>
        <begin position="277"/>
        <end position="298"/>
    </location>
</feature>
<evidence type="ECO:0000256" key="1">
    <source>
        <dbReference type="ARBA" id="ARBA00004429"/>
    </source>
</evidence>
<dbReference type="RefSeq" id="WP_201683803.1">
    <property type="nucleotide sequence ID" value="NZ_JAEQNA010000003.1"/>
</dbReference>
<evidence type="ECO:0000313" key="9">
    <source>
        <dbReference type="EMBL" id="MBL0420721.1"/>
    </source>
</evidence>
<keyword evidence="3 7" id="KW-0997">Cell inner membrane</keyword>
<dbReference type="EMBL" id="JAEQNA010000003">
    <property type="protein sequence ID" value="MBL0420721.1"/>
    <property type="molecule type" value="Genomic_DNA"/>
</dbReference>
<feature type="transmembrane region" description="Helical" evidence="7">
    <location>
        <begin position="139"/>
        <end position="166"/>
    </location>
</feature>
<comment type="subunit">
    <text evidence="7">The complex comprises the extracytoplasmic solute receptor protein and the two transmembrane proteins.</text>
</comment>
<feature type="transmembrane region" description="Helical" evidence="7">
    <location>
        <begin position="99"/>
        <end position="127"/>
    </location>
</feature>
<evidence type="ECO:0000256" key="2">
    <source>
        <dbReference type="ARBA" id="ARBA00022475"/>
    </source>
</evidence>
<keyword evidence="6 7" id="KW-0472">Membrane</keyword>
<dbReference type="NCBIfam" id="TIGR00786">
    <property type="entry name" value="dctM"/>
    <property type="match status" value="1"/>
</dbReference>
<gene>
    <name evidence="9" type="ORF">JI739_10230</name>
</gene>
<comment type="similarity">
    <text evidence="7">Belongs to the TRAP transporter large permease family.</text>
</comment>
<dbReference type="GO" id="GO:0022857">
    <property type="term" value="F:transmembrane transporter activity"/>
    <property type="evidence" value="ECO:0007669"/>
    <property type="project" value="UniProtKB-UniRule"/>
</dbReference>